<feature type="compositionally biased region" description="Basic and acidic residues" evidence="1">
    <location>
        <begin position="19"/>
        <end position="37"/>
    </location>
</feature>
<evidence type="ECO:0000256" key="1">
    <source>
        <dbReference type="SAM" id="MobiDB-lite"/>
    </source>
</evidence>
<accession>A0A127JTP2</accession>
<dbReference type="Proteomes" id="UP000070433">
    <property type="component" value="Chromosome"/>
</dbReference>
<name>A0A127JTP2_9BURK</name>
<evidence type="ECO:0000313" key="2">
    <source>
        <dbReference type="EMBL" id="AMO23337.1"/>
    </source>
</evidence>
<dbReference type="EMBL" id="CP010951">
    <property type="protein sequence ID" value="AMO23337.1"/>
    <property type="molecule type" value="Genomic_DNA"/>
</dbReference>
<sequence length="66" mass="7434">MVEQPSDKPTGEAQAQAKDAPRRERRASYRVDDDQKSGEGSLTALSKLKMIERKLAAWRAMRKDSS</sequence>
<keyword evidence="3" id="KW-1185">Reference proteome</keyword>
<organism evidence="2 3">
    <name type="scientific">Ramlibacter tataouinensis</name>
    <dbReference type="NCBI Taxonomy" id="94132"/>
    <lineage>
        <taxon>Bacteria</taxon>
        <taxon>Pseudomonadati</taxon>
        <taxon>Pseudomonadota</taxon>
        <taxon>Betaproteobacteria</taxon>
        <taxon>Burkholderiales</taxon>
        <taxon>Comamonadaceae</taxon>
        <taxon>Ramlibacter</taxon>
    </lineage>
</organism>
<feature type="compositionally biased region" description="Basic and acidic residues" evidence="1">
    <location>
        <begin position="1"/>
        <end position="10"/>
    </location>
</feature>
<proteinExistence type="predicted"/>
<evidence type="ECO:0000313" key="3">
    <source>
        <dbReference type="Proteomes" id="UP000070433"/>
    </source>
</evidence>
<dbReference type="AlphaFoldDB" id="A0A127JTP2"/>
<protein>
    <submittedName>
        <fullName evidence="2">Uncharacterized protein</fullName>
    </submittedName>
</protein>
<gene>
    <name evidence="2" type="ORF">UC35_11040</name>
</gene>
<reference evidence="2 3" key="1">
    <citation type="journal article" date="2014" name="Int. J. Syst. Evol. Microbiol.">
        <title>Ramlibacter solisilvae sp. nov., isolated from forest soil, and emended description of the genus Ramlibacter.</title>
        <authorList>
            <person name="Lee H.J."/>
            <person name="Lee S.H."/>
            <person name="Lee S.S."/>
            <person name="Lee J.S."/>
            <person name="Kim Y."/>
            <person name="Kim S.C."/>
            <person name="Jeon C.O."/>
        </authorList>
    </citation>
    <scope>NUCLEOTIDE SEQUENCE [LARGE SCALE GENOMIC DNA]</scope>
    <source>
        <strain evidence="2 3">5-10</strain>
    </source>
</reference>
<feature type="region of interest" description="Disordered" evidence="1">
    <location>
        <begin position="1"/>
        <end position="40"/>
    </location>
</feature>